<evidence type="ECO:0000256" key="10">
    <source>
        <dbReference type="SAM" id="MobiDB-lite"/>
    </source>
</evidence>
<keyword evidence="5" id="KW-0863">Zinc-finger</keyword>
<keyword evidence="7 9" id="KW-0653">Protein transport</keyword>
<keyword evidence="6" id="KW-0862">Zinc</keyword>
<gene>
    <name evidence="12" type="primary">VPS36</name>
    <name evidence="12" type="ORF">HDU87_008154</name>
</gene>
<keyword evidence="3" id="KW-0479">Metal-binding</keyword>
<dbReference type="EMBL" id="JADGJQ010000080">
    <property type="protein sequence ID" value="KAJ3172293.1"/>
    <property type="molecule type" value="Genomic_DNA"/>
</dbReference>
<dbReference type="GO" id="GO:0008270">
    <property type="term" value="F:zinc ion binding"/>
    <property type="evidence" value="ECO:0007669"/>
    <property type="project" value="UniProtKB-KW"/>
</dbReference>
<keyword evidence="4 9" id="KW-0967">Endosome</keyword>
<feature type="domain" description="GLUE N-terminal" evidence="11">
    <location>
        <begin position="7"/>
        <end position="318"/>
    </location>
</feature>
<evidence type="ECO:0000256" key="3">
    <source>
        <dbReference type="ARBA" id="ARBA00022723"/>
    </source>
</evidence>
<comment type="function">
    <text evidence="9">Component of the ESCRT-II complex (endosomal sorting complex required for transport II), which is required for multivesicular body (MVB) formation and sorting of endosomal cargo proteins into MVBs.</text>
</comment>
<dbReference type="SUPFAM" id="SSF90209">
    <property type="entry name" value="Ran binding protein zinc finger-like"/>
    <property type="match status" value="1"/>
</dbReference>
<evidence type="ECO:0000256" key="1">
    <source>
        <dbReference type="ARBA" id="ARBA00009697"/>
    </source>
</evidence>
<comment type="caution">
    <text evidence="12">The sequence shown here is derived from an EMBL/GenBank/DDBJ whole genome shotgun (WGS) entry which is preliminary data.</text>
</comment>
<protein>
    <recommendedName>
        <fullName evidence="9">Vacuolar protein-sorting-associated protein 36</fullName>
    </recommendedName>
    <alternativeName>
        <fullName evidence="9">ESCRT-II complex subunit VPS36</fullName>
    </alternativeName>
</protein>
<dbReference type="Gene3D" id="1.10.10.10">
    <property type="entry name" value="Winged helix-like DNA-binding domain superfamily/Winged helix DNA-binding domain"/>
    <property type="match status" value="2"/>
</dbReference>
<comment type="similarity">
    <text evidence="1 9">Belongs to the VPS36 family.</text>
</comment>
<dbReference type="Proteomes" id="UP001212152">
    <property type="component" value="Unassembled WGS sequence"/>
</dbReference>
<dbReference type="PANTHER" id="PTHR13128:SF12">
    <property type="entry name" value="VACUOLAR PROTEIN-SORTING-ASSOCIATED PROTEIN 36"/>
    <property type="match status" value="1"/>
</dbReference>
<evidence type="ECO:0000256" key="9">
    <source>
        <dbReference type="RuleBase" id="RU367095"/>
    </source>
</evidence>
<dbReference type="PROSITE" id="PS01358">
    <property type="entry name" value="ZF_RANBP2_1"/>
    <property type="match status" value="1"/>
</dbReference>
<organism evidence="12 13">
    <name type="scientific">Geranomyces variabilis</name>
    <dbReference type="NCBI Taxonomy" id="109894"/>
    <lineage>
        <taxon>Eukaryota</taxon>
        <taxon>Fungi</taxon>
        <taxon>Fungi incertae sedis</taxon>
        <taxon>Chytridiomycota</taxon>
        <taxon>Chytridiomycota incertae sedis</taxon>
        <taxon>Chytridiomycetes</taxon>
        <taxon>Spizellomycetales</taxon>
        <taxon>Powellomycetaceae</taxon>
        <taxon>Geranomyces</taxon>
    </lineage>
</organism>
<evidence type="ECO:0000313" key="13">
    <source>
        <dbReference type="Proteomes" id="UP001212152"/>
    </source>
</evidence>
<evidence type="ECO:0000313" key="12">
    <source>
        <dbReference type="EMBL" id="KAJ3172293.1"/>
    </source>
</evidence>
<evidence type="ECO:0000256" key="7">
    <source>
        <dbReference type="ARBA" id="ARBA00022927"/>
    </source>
</evidence>
<comment type="subunit">
    <text evidence="9">Component of the endosomal sorting complex required for transport II (ESCRT-II).</text>
</comment>
<dbReference type="GO" id="GO:0031902">
    <property type="term" value="C:late endosome membrane"/>
    <property type="evidence" value="ECO:0007669"/>
    <property type="project" value="UniProtKB-UniRule"/>
</dbReference>
<keyword evidence="13" id="KW-1185">Reference proteome</keyword>
<name>A0AAD5XMX7_9FUNG</name>
<feature type="compositionally biased region" description="Polar residues" evidence="10">
    <location>
        <begin position="190"/>
        <end position="201"/>
    </location>
</feature>
<dbReference type="InterPro" id="IPR021648">
    <property type="entry name" value="GLUE_dom"/>
</dbReference>
<reference evidence="12" key="1">
    <citation type="submission" date="2020-05" db="EMBL/GenBank/DDBJ databases">
        <title>Phylogenomic resolution of chytrid fungi.</title>
        <authorList>
            <person name="Stajich J.E."/>
            <person name="Amses K."/>
            <person name="Simmons R."/>
            <person name="Seto K."/>
            <person name="Myers J."/>
            <person name="Bonds A."/>
            <person name="Quandt C.A."/>
            <person name="Barry K."/>
            <person name="Liu P."/>
            <person name="Grigoriev I."/>
            <person name="Longcore J.E."/>
            <person name="James T.Y."/>
        </authorList>
    </citation>
    <scope>NUCLEOTIDE SEQUENCE</scope>
    <source>
        <strain evidence="12">JEL0379</strain>
    </source>
</reference>
<feature type="region of interest" description="Disordered" evidence="10">
    <location>
        <begin position="166"/>
        <end position="205"/>
    </location>
</feature>
<dbReference type="GO" id="GO:0043328">
    <property type="term" value="P:protein transport to vacuole involved in ubiquitin-dependent protein catabolic process via the multivesicular body sorting pathway"/>
    <property type="evidence" value="ECO:0007669"/>
    <property type="project" value="UniProtKB-UniRule"/>
</dbReference>
<dbReference type="InterPro" id="IPR036390">
    <property type="entry name" value="WH_DNA-bd_sf"/>
</dbReference>
<dbReference type="GO" id="GO:0000814">
    <property type="term" value="C:ESCRT II complex"/>
    <property type="evidence" value="ECO:0007669"/>
    <property type="project" value="UniProtKB-UniRule"/>
</dbReference>
<dbReference type="Pfam" id="PF11605">
    <property type="entry name" value="Vps36_ESCRT-II"/>
    <property type="match status" value="1"/>
</dbReference>
<evidence type="ECO:0000256" key="5">
    <source>
        <dbReference type="ARBA" id="ARBA00022771"/>
    </source>
</evidence>
<dbReference type="SUPFAM" id="SSF46785">
    <property type="entry name" value="Winged helix' DNA-binding domain"/>
    <property type="match status" value="1"/>
</dbReference>
<keyword evidence="8" id="KW-0175">Coiled coil</keyword>
<keyword evidence="9" id="KW-0963">Cytoplasm</keyword>
<comment type="subcellular location">
    <subcellularLocation>
        <location evidence="9">Cytoplasm</location>
    </subcellularLocation>
    <subcellularLocation>
        <location evidence="9">Endosome</location>
    </subcellularLocation>
</comment>
<dbReference type="SUPFAM" id="SSF50729">
    <property type="entry name" value="PH domain-like"/>
    <property type="match status" value="1"/>
</dbReference>
<dbReference type="InterPro" id="IPR011993">
    <property type="entry name" value="PH-like_dom_sf"/>
</dbReference>
<feature type="compositionally biased region" description="Low complexity" evidence="10">
    <location>
        <begin position="166"/>
        <end position="188"/>
    </location>
</feature>
<dbReference type="GO" id="GO:0032266">
    <property type="term" value="F:phosphatidylinositol-3-phosphate binding"/>
    <property type="evidence" value="ECO:0007669"/>
    <property type="project" value="UniProtKB-UniRule"/>
</dbReference>
<accession>A0AAD5XMX7</accession>
<keyword evidence="2 9" id="KW-0813">Transport</keyword>
<dbReference type="Gene3D" id="6.10.140.260">
    <property type="match status" value="1"/>
</dbReference>
<evidence type="ECO:0000256" key="6">
    <source>
        <dbReference type="ARBA" id="ARBA00022833"/>
    </source>
</evidence>
<dbReference type="SMART" id="SM00547">
    <property type="entry name" value="ZnF_RBZ"/>
    <property type="match status" value="2"/>
</dbReference>
<dbReference type="AlphaFoldDB" id="A0AAD5XMX7"/>
<dbReference type="Gene3D" id="2.30.29.30">
    <property type="entry name" value="Pleckstrin-homology domain (PH domain)/Phosphotyrosine-binding domain (PTB)"/>
    <property type="match status" value="2"/>
</dbReference>
<dbReference type="InterPro" id="IPR001876">
    <property type="entry name" value="Znf_RanBP2"/>
</dbReference>
<dbReference type="InterPro" id="IPR037855">
    <property type="entry name" value="Vps36"/>
</dbReference>
<dbReference type="PROSITE" id="PS51495">
    <property type="entry name" value="GLUE"/>
    <property type="match status" value="1"/>
</dbReference>
<dbReference type="PANTHER" id="PTHR13128">
    <property type="entry name" value="VACUOLAR PROTEIN-SORTING-ASSOCIATED PROTEIN 36"/>
    <property type="match status" value="1"/>
</dbReference>
<dbReference type="FunFam" id="1.10.10.10:FF:000165">
    <property type="entry name" value="Vacuolar protein sorting protein (Vps36)"/>
    <property type="match status" value="1"/>
</dbReference>
<dbReference type="InterPro" id="IPR036388">
    <property type="entry name" value="WH-like_DNA-bd_sf"/>
</dbReference>
<proteinExistence type="inferred from homology"/>
<dbReference type="InterPro" id="IPR040608">
    <property type="entry name" value="Snf8/Vps36"/>
</dbReference>
<dbReference type="InterPro" id="IPR036443">
    <property type="entry name" value="Znf_RanBP2_sf"/>
</dbReference>
<dbReference type="Pfam" id="PF04157">
    <property type="entry name" value="EAP30"/>
    <property type="match status" value="1"/>
</dbReference>
<dbReference type="GO" id="GO:0043130">
    <property type="term" value="F:ubiquitin binding"/>
    <property type="evidence" value="ECO:0007669"/>
    <property type="project" value="UniProtKB-UniRule"/>
</dbReference>
<evidence type="ECO:0000256" key="2">
    <source>
        <dbReference type="ARBA" id="ARBA00022448"/>
    </source>
</evidence>
<dbReference type="Gene3D" id="2.30.30.380">
    <property type="entry name" value="Zn-finger domain of Sec23/24"/>
    <property type="match status" value="1"/>
</dbReference>
<evidence type="ECO:0000256" key="4">
    <source>
        <dbReference type="ARBA" id="ARBA00022753"/>
    </source>
</evidence>
<evidence type="ECO:0000256" key="8">
    <source>
        <dbReference type="ARBA" id="ARBA00023054"/>
    </source>
</evidence>
<evidence type="ECO:0000259" key="11">
    <source>
        <dbReference type="PROSITE" id="PS51495"/>
    </source>
</evidence>
<sequence>MDCWTPVQLTAAVRPVLLEGETVAVMQKDVGLYEGKTRLQEFDNGILTVTSHRILWIDESKETGLQLSLSKTRGVDHSSGIWKASSPKIILTLSAGPGQSALAQVPIAGVSIPSNVMPVTSPPTTSSPEIRWTCSICAHLNNTMTGKCDLCGVTKILPPTPPALAAPASAVASGPSQPSRNSTSPRRSPITHQSFQISPTSHAPPRAQTECPVCTFLNHSDLQACEICEAVLPKEVPPPASSAAYPAPVRMDKTTPTTPAVLLDVSASRSSAVMVADSDNNTVAIIKLSFRAGGIDQCVRALKSALAERAWERQVVAVELVRPAPVQTAPGLGGISSIMRNVEQFNARVTTTVDEAFSDLDALMDKAADMVKLAESISNKLAQTSATHAGADDSLEMATFRSYLIELGVDSPVTKKSTGDMYATELARQLADFLHRALATRGGMIALTDLYCLFNRARGSALISPNDLRASCRLFESLRLPFRVRQFASGLLVVQAGNHSDDETIARVIKRVAAAENGLSATDLARLENISVVLATEQLLLAESNGGICRDDTVQGLCFFDNILKNYTIPPVGR</sequence>